<dbReference type="AlphaFoldDB" id="A0A841TCC5"/>
<comment type="caution">
    <text evidence="1">The sequence shown here is derived from an EMBL/GenBank/DDBJ whole genome shotgun (WGS) entry which is preliminary data.</text>
</comment>
<organism evidence="1 2">
    <name type="scientific">Cohnella lubricantis</name>
    <dbReference type="NCBI Taxonomy" id="2163172"/>
    <lineage>
        <taxon>Bacteria</taxon>
        <taxon>Bacillati</taxon>
        <taxon>Bacillota</taxon>
        <taxon>Bacilli</taxon>
        <taxon>Bacillales</taxon>
        <taxon>Paenibacillaceae</taxon>
        <taxon>Cohnella</taxon>
    </lineage>
</organism>
<dbReference type="EMBL" id="JACJVN010000024">
    <property type="protein sequence ID" value="MBB6676890.1"/>
    <property type="molecule type" value="Genomic_DNA"/>
</dbReference>
<accession>A0A841TCC5</accession>
<proteinExistence type="predicted"/>
<dbReference type="Pfam" id="PF22752">
    <property type="entry name" value="DUF488-N3i"/>
    <property type="match status" value="1"/>
</dbReference>
<dbReference type="Proteomes" id="UP000574133">
    <property type="component" value="Unassembled WGS sequence"/>
</dbReference>
<sequence length="122" mass="14452">MGDIRTKRIYEPYEETDGRRILVDRLWPRGVSKEAAKLTLWMKEIAPSPELRQWFCHVPERFDSFNQHYQAELDGGSAQPYVRQLLEWSEQGRVTLLYAAKDEQCNHAIVLKQYLERVQLSE</sequence>
<name>A0A841TCC5_9BACL</name>
<dbReference type="RefSeq" id="WP_185178177.1">
    <property type="nucleotide sequence ID" value="NZ_CBCSEP010000008.1"/>
</dbReference>
<dbReference type="PANTHER" id="PTHR36849:SF1">
    <property type="entry name" value="CYTOPLASMIC PROTEIN"/>
    <property type="match status" value="1"/>
</dbReference>
<evidence type="ECO:0000313" key="2">
    <source>
        <dbReference type="Proteomes" id="UP000574133"/>
    </source>
</evidence>
<reference evidence="1 2" key="1">
    <citation type="submission" date="2020-08" db="EMBL/GenBank/DDBJ databases">
        <title>Cohnella phylogeny.</title>
        <authorList>
            <person name="Dunlap C."/>
        </authorList>
    </citation>
    <scope>NUCLEOTIDE SEQUENCE [LARGE SCALE GENOMIC DNA]</scope>
    <source>
        <strain evidence="1 2">DSM 103658</strain>
    </source>
</reference>
<keyword evidence="2" id="KW-1185">Reference proteome</keyword>
<evidence type="ECO:0000313" key="1">
    <source>
        <dbReference type="EMBL" id="MBB6676890.1"/>
    </source>
</evidence>
<gene>
    <name evidence="1" type="ORF">H4Q31_06040</name>
</gene>
<dbReference type="InterPro" id="IPR052552">
    <property type="entry name" value="YeaO-like"/>
</dbReference>
<protein>
    <submittedName>
        <fullName evidence="1">DUF488 domain-containing protein</fullName>
    </submittedName>
</protein>
<dbReference type="PANTHER" id="PTHR36849">
    <property type="entry name" value="CYTOPLASMIC PROTEIN-RELATED"/>
    <property type="match status" value="1"/>
</dbReference>